<evidence type="ECO:0000313" key="5">
    <source>
        <dbReference type="EMBL" id="EAR95474.1"/>
    </source>
</evidence>
<feature type="coiled-coil region" evidence="3">
    <location>
        <begin position="16"/>
        <end position="53"/>
    </location>
</feature>
<dbReference type="STRING" id="312017.Q23FY6"/>
<evidence type="ECO:0000256" key="3">
    <source>
        <dbReference type="SAM" id="Coils"/>
    </source>
</evidence>
<evidence type="ECO:0000256" key="2">
    <source>
        <dbReference type="ARBA" id="ARBA00023186"/>
    </source>
</evidence>
<dbReference type="Proteomes" id="UP000009168">
    <property type="component" value="Unassembled WGS sequence"/>
</dbReference>
<dbReference type="OrthoDB" id="307615at2759"/>
<dbReference type="PANTHER" id="PTHR13303">
    <property type="entry name" value="PREFOLDIN SUBUNIT 2"/>
    <property type="match status" value="1"/>
</dbReference>
<dbReference type="GeneID" id="7837025"/>
<dbReference type="InterPro" id="IPR027235">
    <property type="entry name" value="PFD2"/>
</dbReference>
<reference evidence="6" key="1">
    <citation type="journal article" date="2006" name="PLoS Biol.">
        <title>Macronuclear genome sequence of the ciliate Tetrahymena thermophila, a model eukaryote.</title>
        <authorList>
            <person name="Eisen J.A."/>
            <person name="Coyne R.S."/>
            <person name="Wu M."/>
            <person name="Wu D."/>
            <person name="Thiagarajan M."/>
            <person name="Wortman J.R."/>
            <person name="Badger J.H."/>
            <person name="Ren Q."/>
            <person name="Amedeo P."/>
            <person name="Jones K.M."/>
            <person name="Tallon L.J."/>
            <person name="Delcher A.L."/>
            <person name="Salzberg S.L."/>
            <person name="Silva J.C."/>
            <person name="Haas B.J."/>
            <person name="Majoros W.H."/>
            <person name="Farzad M."/>
            <person name="Carlton J.M."/>
            <person name="Smith R.K. Jr."/>
            <person name="Garg J."/>
            <person name="Pearlman R.E."/>
            <person name="Karrer K.M."/>
            <person name="Sun L."/>
            <person name="Manning G."/>
            <person name="Elde N.C."/>
            <person name="Turkewitz A.P."/>
            <person name="Asai D.J."/>
            <person name="Wilkes D.E."/>
            <person name="Wang Y."/>
            <person name="Cai H."/>
            <person name="Collins K."/>
            <person name="Stewart B.A."/>
            <person name="Lee S.R."/>
            <person name="Wilamowska K."/>
            <person name="Weinberg Z."/>
            <person name="Ruzzo W.L."/>
            <person name="Wloga D."/>
            <person name="Gaertig J."/>
            <person name="Frankel J."/>
            <person name="Tsao C.-C."/>
            <person name="Gorovsky M.A."/>
            <person name="Keeling P.J."/>
            <person name="Waller R.F."/>
            <person name="Patron N.J."/>
            <person name="Cherry J.M."/>
            <person name="Stover N.A."/>
            <person name="Krieger C.J."/>
            <person name="del Toro C."/>
            <person name="Ryder H.F."/>
            <person name="Williamson S.C."/>
            <person name="Barbeau R.A."/>
            <person name="Hamilton E.P."/>
            <person name="Orias E."/>
        </authorList>
    </citation>
    <scope>NUCLEOTIDE SEQUENCE [LARGE SCALE GENOMIC DNA]</scope>
    <source>
        <strain evidence="6">SB210</strain>
    </source>
</reference>
<dbReference type="GO" id="GO:0051082">
    <property type="term" value="F:unfolded protein binding"/>
    <property type="evidence" value="ECO:0007669"/>
    <property type="project" value="InterPro"/>
</dbReference>
<comment type="similarity">
    <text evidence="1">Belongs to the prefoldin subunit beta family.</text>
</comment>
<dbReference type="EMBL" id="GG662704">
    <property type="protein sequence ID" value="EAR95474.1"/>
    <property type="molecule type" value="Genomic_DNA"/>
</dbReference>
<proteinExistence type="inferred from homology"/>
<protein>
    <submittedName>
        <fullName evidence="5">Prefoldin</fullName>
    </submittedName>
</protein>
<keyword evidence="3" id="KW-0175">Coiled coil</keyword>
<feature type="compositionally biased region" description="Basic and acidic residues" evidence="4">
    <location>
        <begin position="106"/>
        <end position="125"/>
    </location>
</feature>
<dbReference type="InterPro" id="IPR009053">
    <property type="entry name" value="Prefoldin"/>
</dbReference>
<dbReference type="InParanoid" id="Q23FY6"/>
<dbReference type="OMA" id="TNDLREH"/>
<dbReference type="RefSeq" id="XP_001015719.1">
    <property type="nucleotide sequence ID" value="XM_001015719.2"/>
</dbReference>
<dbReference type="Gene3D" id="1.10.287.370">
    <property type="match status" value="1"/>
</dbReference>
<feature type="region of interest" description="Disordered" evidence="4">
    <location>
        <begin position="106"/>
        <end position="132"/>
    </location>
</feature>
<dbReference type="eggNOG" id="KOG4098">
    <property type="taxonomic scope" value="Eukaryota"/>
</dbReference>
<keyword evidence="2" id="KW-0143">Chaperone</keyword>
<keyword evidence="6" id="KW-1185">Reference proteome</keyword>
<evidence type="ECO:0000256" key="1">
    <source>
        <dbReference type="ARBA" id="ARBA00008045"/>
    </source>
</evidence>
<dbReference type="CDD" id="cd23163">
    <property type="entry name" value="Prefoldin_2"/>
    <property type="match status" value="1"/>
</dbReference>
<dbReference type="GO" id="GO:0016272">
    <property type="term" value="C:prefoldin complex"/>
    <property type="evidence" value="ECO:0007669"/>
    <property type="project" value="InterPro"/>
</dbReference>
<name>Q23FY6_TETTS</name>
<accession>Q23FY6</accession>
<dbReference type="KEGG" id="tet:TTHERM_00077790"/>
<gene>
    <name evidence="5" type="ORF">TTHERM_00077790</name>
</gene>
<dbReference type="InterPro" id="IPR002777">
    <property type="entry name" value="PFD_beta-like"/>
</dbReference>
<evidence type="ECO:0000313" key="6">
    <source>
        <dbReference type="Proteomes" id="UP000009168"/>
    </source>
</evidence>
<dbReference type="AlphaFoldDB" id="Q23FY6"/>
<dbReference type="GO" id="GO:0006457">
    <property type="term" value="P:protein folding"/>
    <property type="evidence" value="ECO:0007669"/>
    <property type="project" value="InterPro"/>
</dbReference>
<evidence type="ECO:0000256" key="4">
    <source>
        <dbReference type="SAM" id="MobiDB-lite"/>
    </source>
</evidence>
<sequence length="132" mass="15417">MEQQQQQVSQEVVQQYNKLKMEYSELLRTSMDIEEEKRENQLVIETIKNLETERRCWRLVGGVLVERTLGEVLNSLKENVESFEKTGVNFSTALKNKEKQLLDFENTHNLRPNRDNFGKKDDGTKKNTGVLA</sequence>
<organism evidence="5 6">
    <name type="scientific">Tetrahymena thermophila (strain SB210)</name>
    <dbReference type="NCBI Taxonomy" id="312017"/>
    <lineage>
        <taxon>Eukaryota</taxon>
        <taxon>Sar</taxon>
        <taxon>Alveolata</taxon>
        <taxon>Ciliophora</taxon>
        <taxon>Intramacronucleata</taxon>
        <taxon>Oligohymenophorea</taxon>
        <taxon>Hymenostomatida</taxon>
        <taxon>Tetrahymenina</taxon>
        <taxon>Tetrahymenidae</taxon>
        <taxon>Tetrahymena</taxon>
    </lineage>
</organism>
<dbReference type="HOGENOM" id="CLU_113004_0_2_1"/>
<dbReference type="Pfam" id="PF01920">
    <property type="entry name" value="Prefoldin_2"/>
    <property type="match status" value="1"/>
</dbReference>
<dbReference type="FunCoup" id="Q23FY6">
    <property type="interactions" value="375"/>
</dbReference>
<dbReference type="SUPFAM" id="SSF46579">
    <property type="entry name" value="Prefoldin"/>
    <property type="match status" value="1"/>
</dbReference>